<accession>A0AAW1D583</accession>
<evidence type="ECO:0000313" key="2">
    <source>
        <dbReference type="Proteomes" id="UP001461498"/>
    </source>
</evidence>
<name>A0AAW1D583_9HEMI</name>
<protein>
    <submittedName>
        <fullName evidence="1">Uncharacterized protein</fullName>
    </submittedName>
</protein>
<sequence length="527" mass="62349">MASRYDNYDFNGDNLKFHENLSKQDMYQAIMELVKRNKQIVDEKFSREYRNQENSADVGEYENEEEFLEDLDKESMRIKEICRDSCKEFVAGTGGYGPGGINIINEVFQNLKKQICAQGKNIVVKSNVGKLKNRAIEYKKSDSDEMLKKSDKLFDDMMKKYSDEENALNIEMEKLTAWSNANRNMYDNLFGDTINKSSKYKSHKSFDEMKLIIDDKLAKFADYEKYLANERAEKINLENFITKGQKFFNTQQKFFTRKAQVQKMIKAQPSSAVKAIEYPDVKNSLPTSLINQWNIDELNDLTNKFHQKLNHEKNNYYGANDMQVLYEQSRGYNSVMPTAMDYNYWHDNQLDVHDVNQNKPCSSRHSIHGDQIDTRYQDRVYKKFKKLHNKINSKKHNWTTDDIKKLFTPTTKPSKSFKLIDFIQEFMESQKENMKKIKTNLINEKLELNNYYDDKISYNDCVEYSKVMLPEMNDLYKTNSSFRRLSLPSKLDETFDDDLMNLYDDNYNYDNGIVFKDLQQEFSQMKL</sequence>
<comment type="caution">
    <text evidence="1">The sequence shown here is derived from an EMBL/GenBank/DDBJ whole genome shotgun (WGS) entry which is preliminary data.</text>
</comment>
<keyword evidence="2" id="KW-1185">Reference proteome</keyword>
<reference evidence="1 2" key="1">
    <citation type="submission" date="2022-12" db="EMBL/GenBank/DDBJ databases">
        <title>Chromosome-level genome assembly of true bugs.</title>
        <authorList>
            <person name="Ma L."/>
            <person name="Li H."/>
        </authorList>
    </citation>
    <scope>NUCLEOTIDE SEQUENCE [LARGE SCALE GENOMIC DNA]</scope>
    <source>
        <strain evidence="1">Lab_2022b</strain>
    </source>
</reference>
<dbReference type="Proteomes" id="UP001461498">
    <property type="component" value="Unassembled WGS sequence"/>
</dbReference>
<dbReference type="AlphaFoldDB" id="A0AAW1D583"/>
<organism evidence="1 2">
    <name type="scientific">Rhynocoris fuscipes</name>
    <dbReference type="NCBI Taxonomy" id="488301"/>
    <lineage>
        <taxon>Eukaryota</taxon>
        <taxon>Metazoa</taxon>
        <taxon>Ecdysozoa</taxon>
        <taxon>Arthropoda</taxon>
        <taxon>Hexapoda</taxon>
        <taxon>Insecta</taxon>
        <taxon>Pterygota</taxon>
        <taxon>Neoptera</taxon>
        <taxon>Paraneoptera</taxon>
        <taxon>Hemiptera</taxon>
        <taxon>Heteroptera</taxon>
        <taxon>Panheteroptera</taxon>
        <taxon>Cimicomorpha</taxon>
        <taxon>Reduviidae</taxon>
        <taxon>Harpactorinae</taxon>
        <taxon>Harpactorini</taxon>
        <taxon>Rhynocoris</taxon>
    </lineage>
</organism>
<dbReference type="EMBL" id="JAPXFL010000006">
    <property type="protein sequence ID" value="KAK9505223.1"/>
    <property type="molecule type" value="Genomic_DNA"/>
</dbReference>
<gene>
    <name evidence="1" type="ORF">O3M35_009320</name>
</gene>
<proteinExistence type="predicted"/>
<evidence type="ECO:0000313" key="1">
    <source>
        <dbReference type="EMBL" id="KAK9505223.1"/>
    </source>
</evidence>